<reference evidence="8" key="1">
    <citation type="submission" date="2022-07" db="EMBL/GenBank/DDBJ databases">
        <title>Genome Sequence of Leucocoprinus birnbaumii.</title>
        <authorList>
            <person name="Buettner E."/>
        </authorList>
    </citation>
    <scope>NUCLEOTIDE SEQUENCE</scope>
    <source>
        <strain evidence="8">VT141</strain>
    </source>
</reference>
<keyword evidence="4" id="KW-0274">FAD</keyword>
<evidence type="ECO:0000259" key="7">
    <source>
        <dbReference type="Pfam" id="PF05199"/>
    </source>
</evidence>
<evidence type="ECO:0000256" key="2">
    <source>
        <dbReference type="ARBA" id="ARBA00010790"/>
    </source>
</evidence>
<comment type="similarity">
    <text evidence="2">Belongs to the GMC oxidoreductase family.</text>
</comment>
<dbReference type="EMBL" id="JANIEX010000758">
    <property type="protein sequence ID" value="KAJ3563455.1"/>
    <property type="molecule type" value="Genomic_DNA"/>
</dbReference>
<comment type="caution">
    <text evidence="8">The sequence shown here is derived from an EMBL/GenBank/DDBJ whole genome shotgun (WGS) entry which is preliminary data.</text>
</comment>
<evidence type="ECO:0000256" key="1">
    <source>
        <dbReference type="ARBA" id="ARBA00001974"/>
    </source>
</evidence>
<evidence type="ECO:0000256" key="4">
    <source>
        <dbReference type="ARBA" id="ARBA00022827"/>
    </source>
</evidence>
<organism evidence="8 9">
    <name type="scientific">Leucocoprinus birnbaumii</name>
    <dbReference type="NCBI Taxonomy" id="56174"/>
    <lineage>
        <taxon>Eukaryota</taxon>
        <taxon>Fungi</taxon>
        <taxon>Dikarya</taxon>
        <taxon>Basidiomycota</taxon>
        <taxon>Agaricomycotina</taxon>
        <taxon>Agaricomycetes</taxon>
        <taxon>Agaricomycetidae</taxon>
        <taxon>Agaricales</taxon>
        <taxon>Agaricineae</taxon>
        <taxon>Agaricaceae</taxon>
        <taxon>Leucocoprinus</taxon>
    </lineage>
</organism>
<dbReference type="Proteomes" id="UP001213000">
    <property type="component" value="Unassembled WGS sequence"/>
</dbReference>
<keyword evidence="5" id="KW-0560">Oxidoreductase</keyword>
<dbReference type="SUPFAM" id="SSF51905">
    <property type="entry name" value="FAD/NAD(P)-binding domain"/>
    <property type="match status" value="1"/>
</dbReference>
<feature type="domain" description="Glucose-methanol-choline oxidoreductase C-terminal" evidence="7">
    <location>
        <begin position="424"/>
        <end position="553"/>
    </location>
</feature>
<dbReference type="InterPro" id="IPR051473">
    <property type="entry name" value="P2Ox-like"/>
</dbReference>
<evidence type="ECO:0000313" key="8">
    <source>
        <dbReference type="EMBL" id="KAJ3563455.1"/>
    </source>
</evidence>
<dbReference type="AlphaFoldDB" id="A0AAD5VLP1"/>
<dbReference type="PANTHER" id="PTHR42784:SF1">
    <property type="entry name" value="PYRANOSE 2-OXIDASE"/>
    <property type="match status" value="1"/>
</dbReference>
<dbReference type="PANTHER" id="PTHR42784">
    <property type="entry name" value="PYRANOSE 2-OXIDASE"/>
    <property type="match status" value="1"/>
</dbReference>
<evidence type="ECO:0000313" key="9">
    <source>
        <dbReference type="Proteomes" id="UP001213000"/>
    </source>
</evidence>
<proteinExistence type="inferred from homology"/>
<feature type="region of interest" description="Disordered" evidence="6">
    <location>
        <begin position="1"/>
        <end position="23"/>
    </location>
</feature>
<dbReference type="InterPro" id="IPR036188">
    <property type="entry name" value="FAD/NAD-bd_sf"/>
</dbReference>
<accession>A0AAD5VLP1</accession>
<keyword evidence="9" id="KW-1185">Reference proteome</keyword>
<dbReference type="InterPro" id="IPR007867">
    <property type="entry name" value="GMC_OxRtase_C"/>
</dbReference>
<evidence type="ECO:0000256" key="3">
    <source>
        <dbReference type="ARBA" id="ARBA00022630"/>
    </source>
</evidence>
<gene>
    <name evidence="8" type="ORF">NP233_g8934</name>
</gene>
<name>A0AAD5VLP1_9AGAR</name>
<sequence length="566" mass="62035">MSSENPEPLLNNKPFGTTGFHLRVGEPRRTPNNSYGFPTPGPQSPTAATATAKHYFVEESTWQDILDHGEYDDVVVGSGFCALAYVDEALKRDPYRKILVLERGEFWLPDHFQYMHGSCPFFGGRSTFWSAWCPRAIYQKWNMMRNFPKTLVDLAKKEEFWTRAEELLHVTPADKLSTPIFGNLQDQIDERLVDGVGRIKGCDFAQSAPLAVGRKTSLSTLAFEKFSTPGPLLTIHGRQLDLAKKQAGSPLAIVTNTVVERFELDTDGDGPNHKAVVLHTSRGTLCFPSGKTNIILAAGTVPNTTLLMNSTGDSLKGRAGTRLSGHFLSHIVARFPLNVSALGDHLEIAASYVAGRDKSNDHQYHIQVTAIHSPHPETDAEDAGRLCPDYAAAATKEQLTVCASLGELSETNPHSWVRHNPHHPDATTNVKLQIDVSAADENLWKIMDEATYDAIAVMAGDKASHLEYWHQEPNATTGSWSGNKAPVNQLHIPGVVHETSTLYMSNNVMDPRSTASVGPDYRPKGCENVYVTGGALFPSAGSWNSTLTMCGFAQDLADKLVPDTRS</sequence>
<evidence type="ECO:0000256" key="6">
    <source>
        <dbReference type="SAM" id="MobiDB-lite"/>
    </source>
</evidence>
<protein>
    <recommendedName>
        <fullName evidence="7">Glucose-methanol-choline oxidoreductase C-terminal domain-containing protein</fullName>
    </recommendedName>
</protein>
<comment type="cofactor">
    <cofactor evidence="1">
        <name>FAD</name>
        <dbReference type="ChEBI" id="CHEBI:57692"/>
    </cofactor>
</comment>
<dbReference type="Pfam" id="PF05199">
    <property type="entry name" value="GMC_oxred_C"/>
    <property type="match status" value="1"/>
</dbReference>
<dbReference type="Gene3D" id="3.50.50.60">
    <property type="entry name" value="FAD/NAD(P)-binding domain"/>
    <property type="match status" value="2"/>
</dbReference>
<evidence type="ECO:0000256" key="5">
    <source>
        <dbReference type="ARBA" id="ARBA00023002"/>
    </source>
</evidence>
<dbReference type="GO" id="GO:0016614">
    <property type="term" value="F:oxidoreductase activity, acting on CH-OH group of donors"/>
    <property type="evidence" value="ECO:0007669"/>
    <property type="project" value="InterPro"/>
</dbReference>
<keyword evidence="3" id="KW-0285">Flavoprotein</keyword>